<dbReference type="GO" id="GO:0016787">
    <property type="term" value="F:hydrolase activity"/>
    <property type="evidence" value="ECO:0007669"/>
    <property type="project" value="UniProtKB-KW"/>
</dbReference>
<sequence length="351" mass="40726">MKKVILLFLLITSKNVFSQTLSFENLNKYLDYIENNNLGVGSISIFEEDKEVYQKSFGQKNIQNLNYDNNTKYHVGSVTKMITATLVFKLIENNQLKLTDKLSDFYPQIPNSEIITIKNLLEHTSGLGSYVVKDGEVWITKKVTEEEILDLIIEQGVIFQPNEKVKYSNSAYFLLTKILEKKYKKSFFRIFNTEIVNPLNLKNIASIKSDPKNIFKPYKFDNNEWSELKEEIYFPNVIGVGDIVSTSKELNVFINSLFQNRIINKETLEEMLPILNKEDWGRGIATWTFDDHIFYGHGGDTLGSHALTIYNKEDKLSISYNTNGERISKEEFVKSIVYALYNKEFKFPEIK</sequence>
<dbReference type="PANTHER" id="PTHR46825">
    <property type="entry name" value="D-ALANYL-D-ALANINE-CARBOXYPEPTIDASE/ENDOPEPTIDASE AMPH"/>
    <property type="match status" value="1"/>
</dbReference>
<dbReference type="Pfam" id="PF00144">
    <property type="entry name" value="Beta-lactamase"/>
    <property type="match status" value="1"/>
</dbReference>
<evidence type="ECO:0000313" key="3">
    <source>
        <dbReference type="EMBL" id="TGN22291.1"/>
    </source>
</evidence>
<dbReference type="AlphaFoldDB" id="A0A4Z1BNV2"/>
<comment type="caution">
    <text evidence="3">The sequence shown here is derived from an EMBL/GenBank/DDBJ whole genome shotgun (WGS) entry which is preliminary data.</text>
</comment>
<feature type="domain" description="Beta-lactamase-related" evidence="2">
    <location>
        <begin position="42"/>
        <end position="330"/>
    </location>
</feature>
<evidence type="ECO:0000256" key="1">
    <source>
        <dbReference type="SAM" id="SignalP"/>
    </source>
</evidence>
<dbReference type="OrthoDB" id="9793489at2"/>
<name>A0A4Z1BNV2_9FLAO</name>
<dbReference type="InterPro" id="IPR050491">
    <property type="entry name" value="AmpC-like"/>
</dbReference>
<keyword evidence="1" id="KW-0732">Signal</keyword>
<evidence type="ECO:0000313" key="4">
    <source>
        <dbReference type="Proteomes" id="UP000297998"/>
    </source>
</evidence>
<protein>
    <submittedName>
        <fullName evidence="3">Class A beta-lactamase-related serine hydrolase</fullName>
    </submittedName>
</protein>
<accession>A0A4Z1BNV2</accession>
<dbReference type="EMBL" id="SRPE01000015">
    <property type="protein sequence ID" value="TGN22291.1"/>
    <property type="molecule type" value="Genomic_DNA"/>
</dbReference>
<keyword evidence="3" id="KW-0378">Hydrolase</keyword>
<gene>
    <name evidence="3" type="ORF">E4J94_16585</name>
</gene>
<proteinExistence type="predicted"/>
<keyword evidence="4" id="KW-1185">Reference proteome</keyword>
<dbReference type="PANTHER" id="PTHR46825:SF9">
    <property type="entry name" value="BETA-LACTAMASE-RELATED DOMAIN-CONTAINING PROTEIN"/>
    <property type="match status" value="1"/>
</dbReference>
<dbReference type="Proteomes" id="UP000297998">
    <property type="component" value="Unassembled WGS sequence"/>
</dbReference>
<feature type="signal peptide" evidence="1">
    <location>
        <begin position="1"/>
        <end position="18"/>
    </location>
</feature>
<dbReference type="InterPro" id="IPR001466">
    <property type="entry name" value="Beta-lactam-related"/>
</dbReference>
<feature type="chain" id="PRO_5021280122" evidence="1">
    <location>
        <begin position="19"/>
        <end position="351"/>
    </location>
</feature>
<dbReference type="Gene3D" id="3.40.710.10">
    <property type="entry name" value="DD-peptidase/beta-lactamase superfamily"/>
    <property type="match status" value="1"/>
</dbReference>
<organism evidence="3 4">
    <name type="scientific">Empedobacter tilapiae</name>
    <dbReference type="NCBI Taxonomy" id="2491114"/>
    <lineage>
        <taxon>Bacteria</taxon>
        <taxon>Pseudomonadati</taxon>
        <taxon>Bacteroidota</taxon>
        <taxon>Flavobacteriia</taxon>
        <taxon>Flavobacteriales</taxon>
        <taxon>Weeksellaceae</taxon>
        <taxon>Empedobacter</taxon>
    </lineage>
</organism>
<dbReference type="SUPFAM" id="SSF56601">
    <property type="entry name" value="beta-lactamase/transpeptidase-like"/>
    <property type="match status" value="1"/>
</dbReference>
<reference evidence="3 4" key="1">
    <citation type="submission" date="2019-03" db="EMBL/GenBank/DDBJ databases">
        <title>Empedobacter tilapiae sp. nov., isolated from an intestine of Nile tilapia Oreochromis niloticus.</title>
        <authorList>
            <person name="Kim Y.-O."/>
            <person name="Yoon J.-H."/>
        </authorList>
    </citation>
    <scope>NUCLEOTIDE SEQUENCE [LARGE SCALE GENOMIC DNA]</scope>
    <source>
        <strain evidence="3 4">MRS2</strain>
    </source>
</reference>
<dbReference type="InterPro" id="IPR012338">
    <property type="entry name" value="Beta-lactam/transpept-like"/>
</dbReference>
<evidence type="ECO:0000259" key="2">
    <source>
        <dbReference type="Pfam" id="PF00144"/>
    </source>
</evidence>